<dbReference type="Proteomes" id="UP000240357">
    <property type="component" value="Unassembled WGS sequence"/>
</dbReference>
<sequence length="62" mass="7093">MRQPEKIANNLPKLSGLFVSLKFQKHTFKTLPEGALAIRLLSFTGRIALGRIPLTYIFYRLC</sequence>
<accession>A0A2T2YIT7</accession>
<proteinExistence type="predicted"/>
<protein>
    <submittedName>
        <fullName evidence="1">Uncharacterized protein</fullName>
    </submittedName>
</protein>
<evidence type="ECO:0000313" key="2">
    <source>
        <dbReference type="Proteomes" id="UP000240357"/>
    </source>
</evidence>
<keyword evidence="2" id="KW-1185">Reference proteome</keyword>
<name>A0A2T2YIT7_9BACT</name>
<evidence type="ECO:0000313" key="1">
    <source>
        <dbReference type="EMBL" id="PSR55409.1"/>
    </source>
</evidence>
<reference evidence="1 2" key="1">
    <citation type="submission" date="2018-03" db="EMBL/GenBank/DDBJ databases">
        <title>Adhaeribacter sp. HMF7605 Genome sequencing and assembly.</title>
        <authorList>
            <person name="Kang H."/>
            <person name="Kang J."/>
            <person name="Cha I."/>
            <person name="Kim H."/>
            <person name="Joh K."/>
        </authorList>
    </citation>
    <scope>NUCLEOTIDE SEQUENCE [LARGE SCALE GENOMIC DNA]</scope>
    <source>
        <strain evidence="1 2">HMF7605</strain>
    </source>
</reference>
<dbReference type="AlphaFoldDB" id="A0A2T2YIT7"/>
<dbReference type="EMBL" id="PYFT01000001">
    <property type="protein sequence ID" value="PSR55409.1"/>
    <property type="molecule type" value="Genomic_DNA"/>
</dbReference>
<organism evidence="1 2">
    <name type="scientific">Adhaeribacter arboris</name>
    <dbReference type="NCBI Taxonomy" id="2072846"/>
    <lineage>
        <taxon>Bacteria</taxon>
        <taxon>Pseudomonadati</taxon>
        <taxon>Bacteroidota</taxon>
        <taxon>Cytophagia</taxon>
        <taxon>Cytophagales</taxon>
        <taxon>Hymenobacteraceae</taxon>
        <taxon>Adhaeribacter</taxon>
    </lineage>
</organism>
<gene>
    <name evidence="1" type="ORF">AHMF7605_18810</name>
</gene>
<comment type="caution">
    <text evidence="1">The sequence shown here is derived from an EMBL/GenBank/DDBJ whole genome shotgun (WGS) entry which is preliminary data.</text>
</comment>